<evidence type="ECO:0000313" key="2">
    <source>
        <dbReference type="Proteomes" id="UP000029095"/>
    </source>
</evidence>
<accession>A0A086MZW9</accession>
<comment type="caution">
    <text evidence="1">The sequence shown here is derived from an EMBL/GenBank/DDBJ whole genome shotgun (WGS) entry which is preliminary data.</text>
</comment>
<dbReference type="EMBL" id="JNFQ01000002">
    <property type="protein sequence ID" value="KFG74437.1"/>
    <property type="molecule type" value="Genomic_DNA"/>
</dbReference>
<name>A0A086MZW9_9ACTN</name>
<dbReference type="HOGENOM" id="CLU_007145_0_0_11"/>
<protein>
    <submittedName>
        <fullName evidence="1">Uncharacterized protein</fullName>
    </submittedName>
</protein>
<dbReference type="AlphaFoldDB" id="A0A086MZW9"/>
<gene>
    <name evidence="1" type="ORF">FM21_27190</name>
</gene>
<keyword evidence="2" id="KW-1185">Reference proteome</keyword>
<organism evidence="1 2">
    <name type="scientific">Streptomyces mutabilis</name>
    <dbReference type="NCBI Taxonomy" id="67332"/>
    <lineage>
        <taxon>Bacteria</taxon>
        <taxon>Bacillati</taxon>
        <taxon>Actinomycetota</taxon>
        <taxon>Actinomycetes</taxon>
        <taxon>Kitasatosporales</taxon>
        <taxon>Streptomycetaceae</taxon>
        <taxon>Streptomyces</taxon>
    </lineage>
</organism>
<sequence>MTVWPPIDRDDLRKARGDAGFDTVLPLLIRRLIAETASGLESLDMPGGSGTAVGGYDGIVTASGPSAFVPEGTSVWELSVGGGNSKAEDDYEKRIKGPKGLATQDVTYVEVVLDTWRDARAWAERHTEDGRWREVRGYNLDGIDLWLEQAPATTTWLAARLGKALPGVRSLDSWWTDNWLRSTRIPLDRTVVLAGREKAAADFGALLATGRSVTTLGGDLRPDEVCAFVAAALEQEDILGASQVGARVLFVSDKSGIEQLVTQRQPLILVLAEPALARDIPEQQPHQLVWAAMPGARCDVKVPRLHSQVIESLLLSNDMPRERAARLGALGRRSLLALRRALAHHPEPLTPERVSTLDVVRRRLLLVNSWAGDNQEDRRVVGQCSGLEYDELQERARELAAGADIPFLGYQEGIWHVLAAEDAWALLGTSLTSDDLQFFRRVVLEVLTETDPILDLDPGEKWKAGVMGVRRCFSHTLRAGLAQSLALLGALGADLRGPGGVTGDRWARLLVRDLLKQANADDTYSLWRSLGDVLTLLAEAAPEEFMEAVHEGLRGTTPLHTAIFTDNQPDNMGLGSSSPHTSFLWSLESLAWSPEHLDDAVDVLTALAVVDPGGRLSNRPLASLVGILSAWAPNTTAHAEDRIRVIRRLVRRQPALGRKLLLQLIPDSHAIQMSHPGPRFRDWKRETVVTPHDRWSVITAVVDLLLDEVNAAPELYAELIGKIDVLPPQHRAEVARGLTELGGDLEDDDQRAVLHRALRDQVARHQEYADAAWALPADELAPLQAACQALEPRNPVRRYAWLFQSGWITLGDIRRRDDFAAYDAELLARRAAAVGEIVVNGGLTALVELASVAEFADLVGIALAEHSDDHDQELLSWLEEDASPAKEVAVGYLRRRMWARGNDLRDRLLSLTELPHVQAVILRLAPEPAAAWSKLSELSPEVAEHYWREFSYFGLGSNFPRALDAARSLLGAGRPAAALDLILLYDKEGGAPEAAEIVVTGLEDLIAARLSDPEIGRLSSRFQDLFTLLARHCEQVGRQRILRLEWQLLPALGFDAKAPILHKTLVEDPEAFADLVTWSFRPSTASDEDTVDAVEKENRRNIANHSYQALRTLRTCPGLKVDGTLDPVALRTWVMTARAELASRDRARVGDVQIGQVLAFAPRDQDDLQVPEAVRDLLEEINSNDLERGLSIGIYNKRGVTSRGLLDGGVQEMELARSFREQAERVRAWPRTRKLLKRLAESYEADARREDQEAERRHQGLE</sequence>
<proteinExistence type="predicted"/>
<evidence type="ECO:0000313" key="1">
    <source>
        <dbReference type="EMBL" id="KFG74437.1"/>
    </source>
</evidence>
<reference evidence="1 2" key="1">
    <citation type="submission" date="2014-05" db="EMBL/GenBank/DDBJ databases">
        <title>Complete genome sequence of the Streptomyces mutabilis TRM45540.</title>
        <authorList>
            <person name="Luo X."/>
            <person name="Zhang L."/>
        </authorList>
    </citation>
    <scope>NUCLEOTIDE SEQUENCE [LARGE SCALE GENOMIC DNA]</scope>
    <source>
        <strain evidence="1 2">TRM45540</strain>
    </source>
</reference>
<dbReference type="RefSeq" id="WP_043381434.1">
    <property type="nucleotide sequence ID" value="NZ_KN039947.1"/>
</dbReference>
<dbReference type="Proteomes" id="UP000029095">
    <property type="component" value="Unassembled WGS sequence"/>
</dbReference>
<dbReference type="STRING" id="1915400.FM21_27190"/>